<dbReference type="PANTHER" id="PTHR35889">
    <property type="entry name" value="CYCLOINULO-OLIGOSACCHARIDE FRUCTANOTRANSFERASE-RELATED"/>
    <property type="match status" value="1"/>
</dbReference>
<accession>A0A517XX16</accession>
<dbReference type="InterPro" id="IPR011444">
    <property type="entry name" value="DUF1549"/>
</dbReference>
<evidence type="ECO:0000259" key="4">
    <source>
        <dbReference type="Pfam" id="PF07587"/>
    </source>
</evidence>
<dbReference type="EMBL" id="CP036273">
    <property type="protein sequence ID" value="QDU22038.1"/>
    <property type="molecule type" value="Genomic_DNA"/>
</dbReference>
<dbReference type="OrthoDB" id="127107at2"/>
<protein>
    <recommendedName>
        <fullName evidence="7">DUF1553 domain-containing protein</fullName>
    </recommendedName>
</protein>
<name>A0A517XX16_9BACT</name>
<evidence type="ECO:0000313" key="5">
    <source>
        <dbReference type="EMBL" id="QDU22038.1"/>
    </source>
</evidence>
<dbReference type="Proteomes" id="UP000319576">
    <property type="component" value="Chromosome"/>
</dbReference>
<dbReference type="AlphaFoldDB" id="A0A517XX16"/>
<dbReference type="KEGG" id="uli:ETAA1_40130"/>
<dbReference type="RefSeq" id="WP_145241431.1">
    <property type="nucleotide sequence ID" value="NZ_CP036273.1"/>
</dbReference>
<evidence type="ECO:0000259" key="3">
    <source>
        <dbReference type="Pfam" id="PF07583"/>
    </source>
</evidence>
<evidence type="ECO:0000256" key="2">
    <source>
        <dbReference type="SAM" id="SignalP"/>
    </source>
</evidence>
<proteinExistence type="predicted"/>
<feature type="domain" description="DUF1553" evidence="4">
    <location>
        <begin position="426"/>
        <end position="678"/>
    </location>
</feature>
<feature type="region of interest" description="Disordered" evidence="1">
    <location>
        <begin position="364"/>
        <end position="390"/>
    </location>
</feature>
<organism evidence="5 6">
    <name type="scientific">Urbifossiella limnaea</name>
    <dbReference type="NCBI Taxonomy" id="2528023"/>
    <lineage>
        <taxon>Bacteria</taxon>
        <taxon>Pseudomonadati</taxon>
        <taxon>Planctomycetota</taxon>
        <taxon>Planctomycetia</taxon>
        <taxon>Gemmatales</taxon>
        <taxon>Gemmataceae</taxon>
        <taxon>Urbifossiella</taxon>
    </lineage>
</organism>
<sequence precursor="true">MRRFASLLVVALGAGPATAADIPADWAFKPVLRPGVPTVKGTTRTPVDAFLLARLEAKRLTFAPAADRRTLVRRLSFDLHGLPPTPEEVAAFLNDAAPDAYEKLVDRLLASPRYGERMALFWLDLARYAESDGFKADDARPNAWRYRDYVIRSFNADKPFDRFVREQLAGDELFPGDPDALTATGFLRHYPYEYNAVDVELKRQDILNDLTDTTAGAFLGLTLGCAKCHDHKTDPVTQEDYYRVQAFFAGYWPVDGPLLDAVARKDYDTKRAAWEAKTAADRAELAALEGPYREKMVKRERMRFAPELLALVDMPEANRTPLQKQMAAMVAKQVSADGKDVGKTMKGADKEKWDALAAKLAAVAKDKPADPPRVPAMTDTGPTPPATFLLKRGNWRSKGENLEPGFIASITPADPTITPTATTSGRRAALASWIADAKNPLTARVIVNRVWQHHFGVGIVPSSSDFGVGGDRPSHPELLDWLASEFVTSHGWSLKKLHRQIVTSAVYRQSARGAANDADPDNALLWQYPRRRLDGEALRDAVLMTAGVLNTKAGGPSVYPELPAEVKTGGWKVSADPAERNRRSVYVGVKRNLRYPFFSLFDSPERVEACSRRFVTTTAPQALTLLNDAMILGHAKTFATRVTRDVGNDGDKVVTRAVELALGRPPSSEEKAALVAFLRNGGADAVTDLCHALLNLNEFLYID</sequence>
<dbReference type="InterPro" id="IPR022655">
    <property type="entry name" value="DUF1553"/>
</dbReference>
<feature type="signal peptide" evidence="2">
    <location>
        <begin position="1"/>
        <end position="19"/>
    </location>
</feature>
<feature type="chain" id="PRO_5022057718" description="DUF1553 domain-containing protein" evidence="2">
    <location>
        <begin position="20"/>
        <end position="703"/>
    </location>
</feature>
<feature type="domain" description="DUF1549" evidence="3">
    <location>
        <begin position="46"/>
        <end position="250"/>
    </location>
</feature>
<reference evidence="5 6" key="1">
    <citation type="submission" date="2019-02" db="EMBL/GenBank/DDBJ databases">
        <title>Deep-cultivation of Planctomycetes and their phenomic and genomic characterization uncovers novel biology.</title>
        <authorList>
            <person name="Wiegand S."/>
            <person name="Jogler M."/>
            <person name="Boedeker C."/>
            <person name="Pinto D."/>
            <person name="Vollmers J."/>
            <person name="Rivas-Marin E."/>
            <person name="Kohn T."/>
            <person name="Peeters S.H."/>
            <person name="Heuer A."/>
            <person name="Rast P."/>
            <person name="Oberbeckmann S."/>
            <person name="Bunk B."/>
            <person name="Jeske O."/>
            <person name="Meyerdierks A."/>
            <person name="Storesund J.E."/>
            <person name="Kallscheuer N."/>
            <person name="Luecker S."/>
            <person name="Lage O.M."/>
            <person name="Pohl T."/>
            <person name="Merkel B.J."/>
            <person name="Hornburger P."/>
            <person name="Mueller R.-W."/>
            <person name="Bruemmer F."/>
            <person name="Labrenz M."/>
            <person name="Spormann A.M."/>
            <person name="Op den Camp H."/>
            <person name="Overmann J."/>
            <person name="Amann R."/>
            <person name="Jetten M.S.M."/>
            <person name="Mascher T."/>
            <person name="Medema M.H."/>
            <person name="Devos D.P."/>
            <person name="Kaster A.-K."/>
            <person name="Ovreas L."/>
            <person name="Rohde M."/>
            <person name="Galperin M.Y."/>
            <person name="Jogler C."/>
        </authorList>
    </citation>
    <scope>NUCLEOTIDE SEQUENCE [LARGE SCALE GENOMIC DNA]</scope>
    <source>
        <strain evidence="5 6">ETA_A1</strain>
    </source>
</reference>
<dbReference type="PANTHER" id="PTHR35889:SF3">
    <property type="entry name" value="F-BOX DOMAIN-CONTAINING PROTEIN"/>
    <property type="match status" value="1"/>
</dbReference>
<keyword evidence="6" id="KW-1185">Reference proteome</keyword>
<keyword evidence="2" id="KW-0732">Signal</keyword>
<evidence type="ECO:0008006" key="7">
    <source>
        <dbReference type="Google" id="ProtNLM"/>
    </source>
</evidence>
<gene>
    <name evidence="5" type="ORF">ETAA1_40130</name>
</gene>
<evidence type="ECO:0000313" key="6">
    <source>
        <dbReference type="Proteomes" id="UP000319576"/>
    </source>
</evidence>
<dbReference type="Pfam" id="PF07587">
    <property type="entry name" value="PSD1"/>
    <property type="match status" value="1"/>
</dbReference>
<dbReference type="Pfam" id="PF07583">
    <property type="entry name" value="PSCyt2"/>
    <property type="match status" value="1"/>
</dbReference>
<evidence type="ECO:0000256" key="1">
    <source>
        <dbReference type="SAM" id="MobiDB-lite"/>
    </source>
</evidence>